<evidence type="ECO:0000256" key="4">
    <source>
        <dbReference type="ARBA" id="ARBA00022840"/>
    </source>
</evidence>
<accession>A0ABQ1VY43</accession>
<dbReference type="PROSITE" id="PS00211">
    <property type="entry name" value="ABC_TRANSPORTER_1"/>
    <property type="match status" value="1"/>
</dbReference>
<dbReference type="PROSITE" id="PS50893">
    <property type="entry name" value="ABC_TRANSPORTER_2"/>
    <property type="match status" value="1"/>
</dbReference>
<dbReference type="InterPro" id="IPR003439">
    <property type="entry name" value="ABC_transporter-like_ATP-bd"/>
</dbReference>
<keyword evidence="7" id="KW-1185">Reference proteome</keyword>
<keyword evidence="2" id="KW-0813">Transport</keyword>
<keyword evidence="3" id="KW-0547">Nucleotide-binding</keyword>
<organism evidence="6 7">
    <name type="scientific">Paenibacillus aceti</name>
    <dbReference type="NCBI Taxonomy" id="1820010"/>
    <lineage>
        <taxon>Bacteria</taxon>
        <taxon>Bacillati</taxon>
        <taxon>Bacillota</taxon>
        <taxon>Bacilli</taxon>
        <taxon>Bacillales</taxon>
        <taxon>Paenibacillaceae</taxon>
        <taxon>Paenibacillus</taxon>
    </lineage>
</organism>
<protein>
    <submittedName>
        <fullName evidence="6">ABC transporter ATP-binding protein</fullName>
    </submittedName>
</protein>
<dbReference type="InterPro" id="IPR017871">
    <property type="entry name" value="ABC_transporter-like_CS"/>
</dbReference>
<feature type="domain" description="ABC transporter" evidence="5">
    <location>
        <begin position="4"/>
        <end position="230"/>
    </location>
</feature>
<proteinExistence type="inferred from homology"/>
<dbReference type="EMBL" id="BMIW01000019">
    <property type="protein sequence ID" value="GGG04200.1"/>
    <property type="molecule type" value="Genomic_DNA"/>
</dbReference>
<dbReference type="CDD" id="cd03230">
    <property type="entry name" value="ABC_DR_subfamily_A"/>
    <property type="match status" value="1"/>
</dbReference>
<dbReference type="SUPFAM" id="SSF52540">
    <property type="entry name" value="P-loop containing nucleoside triphosphate hydrolases"/>
    <property type="match status" value="1"/>
</dbReference>
<sequence>MDAISVSGLSKFYGKKLGVEQVSFTVSKGEKFGFIGPNGAGKSTTIRMLMQLLHPSAGEITLLGKSLGQEDPELRSKIGYLPSEVEYDGDMNGHQVLKFAAHAYGLDLKDTMAQEIAERLQLDLSRKVRDYSLGNRKKLGIVQCLQHRPELAVLDEPTSGLDPLIQHEFFHLLSELNSAGMTIFFSTHVLSEVEKFCDRVAFIREGRLLRVSRVDEIAERMLRKFTVTFRESGDLIERLTLNKLDPEARYEHGEHIFQVSGPIEPVLRMLADAGVNDLRVERPSLEEIFMKDYSEHTEGEE</sequence>
<dbReference type="InterPro" id="IPR050763">
    <property type="entry name" value="ABC_transporter_ATP-binding"/>
</dbReference>
<dbReference type="InterPro" id="IPR027417">
    <property type="entry name" value="P-loop_NTPase"/>
</dbReference>
<dbReference type="PANTHER" id="PTHR42711:SF5">
    <property type="entry name" value="ABC TRANSPORTER ATP-BINDING PROTEIN NATA"/>
    <property type="match status" value="1"/>
</dbReference>
<comment type="caution">
    <text evidence="6">The sequence shown here is derived from an EMBL/GenBank/DDBJ whole genome shotgun (WGS) entry which is preliminary data.</text>
</comment>
<dbReference type="GO" id="GO:0005524">
    <property type="term" value="F:ATP binding"/>
    <property type="evidence" value="ECO:0007669"/>
    <property type="project" value="UniProtKB-KW"/>
</dbReference>
<dbReference type="SMART" id="SM00382">
    <property type="entry name" value="AAA"/>
    <property type="match status" value="1"/>
</dbReference>
<evidence type="ECO:0000259" key="5">
    <source>
        <dbReference type="PROSITE" id="PS50893"/>
    </source>
</evidence>
<comment type="similarity">
    <text evidence="1">Belongs to the ABC transporter superfamily.</text>
</comment>
<keyword evidence="4 6" id="KW-0067">ATP-binding</keyword>
<evidence type="ECO:0000313" key="6">
    <source>
        <dbReference type="EMBL" id="GGG04200.1"/>
    </source>
</evidence>
<reference evidence="7" key="1">
    <citation type="journal article" date="2019" name="Int. J. Syst. Evol. Microbiol.">
        <title>The Global Catalogue of Microorganisms (GCM) 10K type strain sequencing project: providing services to taxonomists for standard genome sequencing and annotation.</title>
        <authorList>
            <consortium name="The Broad Institute Genomics Platform"/>
            <consortium name="The Broad Institute Genome Sequencing Center for Infectious Disease"/>
            <person name="Wu L."/>
            <person name="Ma J."/>
        </authorList>
    </citation>
    <scope>NUCLEOTIDE SEQUENCE [LARGE SCALE GENOMIC DNA]</scope>
    <source>
        <strain evidence="7">CGMCC 1.15420</strain>
    </source>
</reference>
<evidence type="ECO:0000256" key="2">
    <source>
        <dbReference type="ARBA" id="ARBA00022448"/>
    </source>
</evidence>
<gene>
    <name evidence="6" type="ORF">GCM10010913_27500</name>
</gene>
<dbReference type="Pfam" id="PF00005">
    <property type="entry name" value="ABC_tran"/>
    <property type="match status" value="1"/>
</dbReference>
<dbReference type="RefSeq" id="WP_120464801.1">
    <property type="nucleotide sequence ID" value="NZ_BMIW01000019.1"/>
</dbReference>
<evidence type="ECO:0000256" key="3">
    <source>
        <dbReference type="ARBA" id="ARBA00022741"/>
    </source>
</evidence>
<name>A0ABQ1VY43_9BACL</name>
<dbReference type="Gene3D" id="3.40.50.300">
    <property type="entry name" value="P-loop containing nucleotide triphosphate hydrolases"/>
    <property type="match status" value="1"/>
</dbReference>
<dbReference type="Proteomes" id="UP000608420">
    <property type="component" value="Unassembled WGS sequence"/>
</dbReference>
<evidence type="ECO:0000256" key="1">
    <source>
        <dbReference type="ARBA" id="ARBA00005417"/>
    </source>
</evidence>
<evidence type="ECO:0000313" key="7">
    <source>
        <dbReference type="Proteomes" id="UP000608420"/>
    </source>
</evidence>
<dbReference type="PANTHER" id="PTHR42711">
    <property type="entry name" value="ABC TRANSPORTER ATP-BINDING PROTEIN"/>
    <property type="match status" value="1"/>
</dbReference>
<dbReference type="InterPro" id="IPR003593">
    <property type="entry name" value="AAA+_ATPase"/>
</dbReference>